<evidence type="ECO:0000313" key="1">
    <source>
        <dbReference type="EMBL" id="EER44838.1"/>
    </source>
</evidence>
<organism evidence="1 2">
    <name type="scientific">Ajellomyces capsulatus (strain H143)</name>
    <name type="common">Darling's disease fungus</name>
    <name type="synonym">Histoplasma capsulatum</name>
    <dbReference type="NCBI Taxonomy" id="544712"/>
    <lineage>
        <taxon>Eukaryota</taxon>
        <taxon>Fungi</taxon>
        <taxon>Dikarya</taxon>
        <taxon>Ascomycota</taxon>
        <taxon>Pezizomycotina</taxon>
        <taxon>Eurotiomycetes</taxon>
        <taxon>Eurotiomycetidae</taxon>
        <taxon>Onygenales</taxon>
        <taxon>Ajellomycetaceae</taxon>
        <taxon>Histoplasma</taxon>
    </lineage>
</organism>
<sequence>MTLYLNANAKGERSGWVAIRACFVGMESSPAPSASSWSNHRSLFPNLFLRPGLSTSRKRTVHATLAGWRTGDMGALLWWCEEGRLHCPIGVFSFAVPVSHTI</sequence>
<proteinExistence type="predicted"/>
<dbReference type="VEuPathDB" id="FungiDB:HCDG_00417"/>
<dbReference type="EMBL" id="GG692419">
    <property type="protein sequence ID" value="EER44838.1"/>
    <property type="molecule type" value="Genomic_DNA"/>
</dbReference>
<name>C6H596_AJECH</name>
<dbReference type="AlphaFoldDB" id="C6H596"/>
<protein>
    <submittedName>
        <fullName evidence="1">Uncharacterized protein</fullName>
    </submittedName>
</protein>
<dbReference type="Proteomes" id="UP000002624">
    <property type="component" value="Unassembled WGS sequence"/>
</dbReference>
<gene>
    <name evidence="1" type="ORF">HCDG_00417</name>
</gene>
<accession>C6H596</accession>
<evidence type="ECO:0000313" key="2">
    <source>
        <dbReference type="Proteomes" id="UP000002624"/>
    </source>
</evidence>
<reference evidence="2" key="1">
    <citation type="submission" date="2009-05" db="EMBL/GenBank/DDBJ databases">
        <title>The genome sequence of Ajellomyces capsulatus strain H143.</title>
        <authorList>
            <person name="Champion M."/>
            <person name="Cuomo C.A."/>
            <person name="Ma L.-J."/>
            <person name="Henn M.R."/>
            <person name="Sil A."/>
            <person name="Goldman B."/>
            <person name="Young S.K."/>
            <person name="Kodira C.D."/>
            <person name="Zeng Q."/>
            <person name="Koehrsen M."/>
            <person name="Alvarado L."/>
            <person name="Berlin A.M."/>
            <person name="Borenstein D."/>
            <person name="Chen Z."/>
            <person name="Engels R."/>
            <person name="Freedman E."/>
            <person name="Gellesch M."/>
            <person name="Goldberg J."/>
            <person name="Griggs A."/>
            <person name="Gujja S."/>
            <person name="Heiman D.I."/>
            <person name="Hepburn T.A."/>
            <person name="Howarth C."/>
            <person name="Jen D."/>
            <person name="Larson L."/>
            <person name="Lewis B."/>
            <person name="Mehta T."/>
            <person name="Park D."/>
            <person name="Pearson M."/>
            <person name="Roberts A."/>
            <person name="Saif S."/>
            <person name="Shea T.D."/>
            <person name="Shenoy N."/>
            <person name="Sisk P."/>
            <person name="Stolte C."/>
            <person name="Sykes S."/>
            <person name="Walk T."/>
            <person name="White J."/>
            <person name="Yandava C."/>
            <person name="Klein B."/>
            <person name="McEwen J.G."/>
            <person name="Puccia R."/>
            <person name="Goldman G.H."/>
            <person name="Felipe M.S."/>
            <person name="Nino-Vega G."/>
            <person name="San-Blas G."/>
            <person name="Taylor J.W."/>
            <person name="Mendoza L."/>
            <person name="Galagan J.E."/>
            <person name="Nusbaum C."/>
            <person name="Birren B.W."/>
        </authorList>
    </citation>
    <scope>NUCLEOTIDE SEQUENCE [LARGE SCALE GENOMIC DNA]</scope>
    <source>
        <strain evidence="2">H143</strain>
    </source>
</reference>
<dbReference type="HOGENOM" id="CLU_2276679_0_0_1"/>